<accession>A0ABQ7PQM0</accession>
<gene>
    <name evidence="1" type="ORF">JYU34_022286</name>
</gene>
<comment type="caution">
    <text evidence="1">The sequence shown here is derived from an EMBL/GenBank/DDBJ whole genome shotgun (WGS) entry which is preliminary data.</text>
</comment>
<protein>
    <submittedName>
        <fullName evidence="1">Uncharacterized protein</fullName>
    </submittedName>
</protein>
<name>A0ABQ7PQM0_PLUXY</name>
<organism evidence="1 2">
    <name type="scientific">Plutella xylostella</name>
    <name type="common">Diamondback moth</name>
    <name type="synonym">Plutella maculipennis</name>
    <dbReference type="NCBI Taxonomy" id="51655"/>
    <lineage>
        <taxon>Eukaryota</taxon>
        <taxon>Metazoa</taxon>
        <taxon>Ecdysozoa</taxon>
        <taxon>Arthropoda</taxon>
        <taxon>Hexapoda</taxon>
        <taxon>Insecta</taxon>
        <taxon>Pterygota</taxon>
        <taxon>Neoptera</taxon>
        <taxon>Endopterygota</taxon>
        <taxon>Lepidoptera</taxon>
        <taxon>Glossata</taxon>
        <taxon>Ditrysia</taxon>
        <taxon>Yponomeutoidea</taxon>
        <taxon>Plutellidae</taxon>
        <taxon>Plutella</taxon>
    </lineage>
</organism>
<dbReference type="Proteomes" id="UP000823941">
    <property type="component" value="Chromosome 31"/>
</dbReference>
<evidence type="ECO:0000313" key="1">
    <source>
        <dbReference type="EMBL" id="KAG7295282.1"/>
    </source>
</evidence>
<reference evidence="1 2" key="1">
    <citation type="submission" date="2021-06" db="EMBL/GenBank/DDBJ databases">
        <title>A haploid diamondback moth (Plutella xylostella L.) genome assembly resolves 31 chromosomes and identifies a diamide resistance mutation.</title>
        <authorList>
            <person name="Ward C.M."/>
            <person name="Perry K.D."/>
            <person name="Baker G."/>
            <person name="Powis K."/>
            <person name="Heckel D.G."/>
            <person name="Baxter S.W."/>
        </authorList>
    </citation>
    <scope>NUCLEOTIDE SEQUENCE [LARGE SCALE GENOMIC DNA]</scope>
    <source>
        <strain evidence="1 2">LV</strain>
        <tissue evidence="1">Single pupa</tissue>
    </source>
</reference>
<sequence>MFGGGNPTGQMFLTANKYTNRRVFASPAGTDGCCKFHTNLCACAEPRRGEGRFAHATFGANVTAGVAMATDDAMLFCV</sequence>
<keyword evidence="2" id="KW-1185">Reference proteome</keyword>
<evidence type="ECO:0000313" key="2">
    <source>
        <dbReference type="Proteomes" id="UP000823941"/>
    </source>
</evidence>
<dbReference type="EMBL" id="JAHIBW010000031">
    <property type="protein sequence ID" value="KAG7295282.1"/>
    <property type="molecule type" value="Genomic_DNA"/>
</dbReference>
<proteinExistence type="predicted"/>